<dbReference type="InterPro" id="IPR044925">
    <property type="entry name" value="His-Me_finger_sf"/>
</dbReference>
<feature type="domain" description="HNH nuclease" evidence="1">
    <location>
        <begin position="60"/>
        <end position="86"/>
    </location>
</feature>
<protein>
    <recommendedName>
        <fullName evidence="1">HNH nuclease domain-containing protein</fullName>
    </recommendedName>
</protein>
<dbReference type="Pfam" id="PF13392">
    <property type="entry name" value="HNH_3"/>
    <property type="match status" value="1"/>
</dbReference>
<accession>A0ABR9KX27</accession>
<evidence type="ECO:0000259" key="1">
    <source>
        <dbReference type="Pfam" id="PF13392"/>
    </source>
</evidence>
<organism evidence="2 3">
    <name type="scientific">Nonomuraea africana</name>
    <dbReference type="NCBI Taxonomy" id="46171"/>
    <lineage>
        <taxon>Bacteria</taxon>
        <taxon>Bacillati</taxon>
        <taxon>Actinomycetota</taxon>
        <taxon>Actinomycetes</taxon>
        <taxon>Streptosporangiales</taxon>
        <taxon>Streptosporangiaceae</taxon>
        <taxon>Nonomuraea</taxon>
    </lineage>
</organism>
<evidence type="ECO:0000313" key="3">
    <source>
        <dbReference type="Proteomes" id="UP000661607"/>
    </source>
</evidence>
<dbReference type="Proteomes" id="UP000661607">
    <property type="component" value="Unassembled WGS sequence"/>
</dbReference>
<evidence type="ECO:0000313" key="2">
    <source>
        <dbReference type="EMBL" id="MBE1566587.1"/>
    </source>
</evidence>
<keyword evidence="3" id="KW-1185">Reference proteome</keyword>
<reference evidence="2 3" key="1">
    <citation type="submission" date="2020-10" db="EMBL/GenBank/DDBJ databases">
        <title>Sequencing the genomes of 1000 actinobacteria strains.</title>
        <authorList>
            <person name="Klenk H.-P."/>
        </authorList>
    </citation>
    <scope>NUCLEOTIDE SEQUENCE [LARGE SCALE GENOMIC DNA]</scope>
    <source>
        <strain evidence="2 3">DSM 43748</strain>
    </source>
</reference>
<comment type="caution">
    <text evidence="2">The sequence shown here is derived from an EMBL/GenBank/DDBJ whole genome shotgun (WGS) entry which is preliminary data.</text>
</comment>
<dbReference type="RefSeq" id="WP_192781588.1">
    <property type="nucleotide sequence ID" value="NZ_BAAASY010000032.1"/>
</dbReference>
<name>A0ABR9KX27_9ACTN</name>
<sequence>MSASAAPMLAVPGVGTRWLKRVDMAGPIPSHAPELGPCWPWRGSTNNRGYAVISAGGRTRLLHLVVYPLVHGPIPTGWEVDHLCHHPDYCAKKDGCPHRACGNPGHWKARTPEENNLRSGSPTAVNARKDECIRGHALVGDNLIVRADRPEHRECRECRRLRRAMALALDVATAGGTGEQLGLL</sequence>
<dbReference type="SUPFAM" id="SSF54060">
    <property type="entry name" value="His-Me finger endonucleases"/>
    <property type="match status" value="1"/>
</dbReference>
<proteinExistence type="predicted"/>
<dbReference type="InterPro" id="IPR003615">
    <property type="entry name" value="HNH_nuc"/>
</dbReference>
<dbReference type="EMBL" id="JADBEF010000002">
    <property type="protein sequence ID" value="MBE1566587.1"/>
    <property type="molecule type" value="Genomic_DNA"/>
</dbReference>
<gene>
    <name evidence="2" type="ORF">H4W81_009459</name>
</gene>